<evidence type="ECO:0000256" key="1">
    <source>
        <dbReference type="ARBA" id="ARBA00010088"/>
    </source>
</evidence>
<sequence>MTVVTTDLLDRPDARITFDVRGTGPLLVLVGSPMGAEGFGPLADAMADDHTVVTFDPRGTGRSPADDPDTDSTVALRAADLAALVERVGGAPATLFGSSGGAVVSLALAQERPELVGVVVAHEPPLEELLPDAAEHRAATEQIVRTCREQGAAAAWALFLESAGLGAAPDDAAASAADDAGLPATDGDATAQQAADERHFFLHEMRETVRWRPDPQQLRGRRVVVGIGSASAGQICDRASRALAAELGRDPEPFPGGHVGWLEDPAGFVARLREVLART</sequence>
<keyword evidence="2 4" id="KW-0378">Hydrolase</keyword>
<evidence type="ECO:0000259" key="3">
    <source>
        <dbReference type="Pfam" id="PF12697"/>
    </source>
</evidence>
<dbReference type="Proteomes" id="UP001464923">
    <property type="component" value="Unassembled WGS sequence"/>
</dbReference>
<dbReference type="InterPro" id="IPR000073">
    <property type="entry name" value="AB_hydrolase_1"/>
</dbReference>
<comment type="caution">
    <text evidence="4">The sequence shown here is derived from an EMBL/GenBank/DDBJ whole genome shotgun (WGS) entry which is preliminary data.</text>
</comment>
<dbReference type="InterPro" id="IPR029058">
    <property type="entry name" value="AB_hydrolase_fold"/>
</dbReference>
<evidence type="ECO:0000313" key="4">
    <source>
        <dbReference type="EMBL" id="MEQ3540015.1"/>
    </source>
</evidence>
<name>A0ABV1JVQ7_9PSEU</name>
<gene>
    <name evidence="4" type="ORF">WHI96_14395</name>
</gene>
<dbReference type="EMBL" id="JBEDNP010000007">
    <property type="protein sequence ID" value="MEQ3540015.1"/>
    <property type="molecule type" value="Genomic_DNA"/>
</dbReference>
<evidence type="ECO:0000313" key="5">
    <source>
        <dbReference type="Proteomes" id="UP001464923"/>
    </source>
</evidence>
<comment type="similarity">
    <text evidence="1">Belongs to the peptidase S33 family.</text>
</comment>
<keyword evidence="5" id="KW-1185">Reference proteome</keyword>
<accession>A0ABV1JVQ7</accession>
<reference evidence="4 5" key="1">
    <citation type="submission" date="2024-03" db="EMBL/GenBank/DDBJ databases">
        <title>Draft genome sequence of Pseudonocardia tropica JCM 19149.</title>
        <authorList>
            <person name="Butdee W."/>
            <person name="Duangmal K."/>
        </authorList>
    </citation>
    <scope>NUCLEOTIDE SEQUENCE [LARGE SCALE GENOMIC DNA]</scope>
    <source>
        <strain evidence="4 5">JCM 19149</strain>
    </source>
</reference>
<dbReference type="RefSeq" id="WP_345653475.1">
    <property type="nucleotide sequence ID" value="NZ_BAABLY010000090.1"/>
</dbReference>
<dbReference type="PANTHER" id="PTHR43248">
    <property type="entry name" value="2-SUCCINYL-6-HYDROXY-2,4-CYCLOHEXADIENE-1-CARBOXYLATE SYNTHASE"/>
    <property type="match status" value="1"/>
</dbReference>
<organism evidence="4 5">
    <name type="scientific">Pseudonocardia tropica</name>
    <dbReference type="NCBI Taxonomy" id="681289"/>
    <lineage>
        <taxon>Bacteria</taxon>
        <taxon>Bacillati</taxon>
        <taxon>Actinomycetota</taxon>
        <taxon>Actinomycetes</taxon>
        <taxon>Pseudonocardiales</taxon>
        <taxon>Pseudonocardiaceae</taxon>
        <taxon>Pseudonocardia</taxon>
    </lineage>
</organism>
<feature type="domain" description="AB hydrolase-1" evidence="3">
    <location>
        <begin position="27"/>
        <end position="270"/>
    </location>
</feature>
<dbReference type="Gene3D" id="3.40.50.1820">
    <property type="entry name" value="alpha/beta hydrolase"/>
    <property type="match status" value="1"/>
</dbReference>
<protein>
    <submittedName>
        <fullName evidence="4">Alpha/beta hydrolase</fullName>
    </submittedName>
</protein>
<dbReference type="GO" id="GO:0016787">
    <property type="term" value="F:hydrolase activity"/>
    <property type="evidence" value="ECO:0007669"/>
    <property type="project" value="UniProtKB-KW"/>
</dbReference>
<dbReference type="InterPro" id="IPR051601">
    <property type="entry name" value="Serine_prot/Carboxylest_S33"/>
</dbReference>
<evidence type="ECO:0000256" key="2">
    <source>
        <dbReference type="ARBA" id="ARBA00022801"/>
    </source>
</evidence>
<proteinExistence type="inferred from homology"/>
<dbReference type="SUPFAM" id="SSF53474">
    <property type="entry name" value="alpha/beta-Hydrolases"/>
    <property type="match status" value="1"/>
</dbReference>
<dbReference type="Pfam" id="PF12697">
    <property type="entry name" value="Abhydrolase_6"/>
    <property type="match status" value="1"/>
</dbReference>